<comment type="caution">
    <text evidence="1">The sequence shown here is derived from an EMBL/GenBank/DDBJ whole genome shotgun (WGS) entry which is preliminary data.</text>
</comment>
<evidence type="ECO:0000313" key="3">
    <source>
        <dbReference type="Proteomes" id="UP000196317"/>
    </source>
</evidence>
<dbReference type="EMBL" id="NDYN01000001">
    <property type="protein sequence ID" value="OUT09001.1"/>
    <property type="molecule type" value="Genomic_DNA"/>
</dbReference>
<reference evidence="1 3" key="1">
    <citation type="submission" date="2017-04" db="EMBL/GenBank/DDBJ databases">
        <title>Complete genome of Campylobacter concisus ATCC 33237T and draft genomes for an additional eight well characterized C. concisus strains.</title>
        <authorList>
            <person name="Cornelius A.J."/>
            <person name="Miller W.G."/>
            <person name="Lastovica A.J."/>
            <person name="On S.L."/>
            <person name="French N.P."/>
            <person name="Vandenberg O."/>
            <person name="Biggs P.J."/>
        </authorList>
    </citation>
    <scope>NUCLEOTIDE SEQUENCE [LARGE SCALE GENOMIC DNA]</scope>
    <source>
        <strain evidence="1 3">CCUG 19995</strain>
    </source>
</reference>
<dbReference type="AlphaFoldDB" id="A0A1Y5MM99"/>
<organism evidence="1 3">
    <name type="scientific">Campylobacter concisus</name>
    <dbReference type="NCBI Taxonomy" id="199"/>
    <lineage>
        <taxon>Bacteria</taxon>
        <taxon>Pseudomonadati</taxon>
        <taxon>Campylobacterota</taxon>
        <taxon>Epsilonproteobacteria</taxon>
        <taxon>Campylobacterales</taxon>
        <taxon>Campylobacteraceae</taxon>
        <taxon>Campylobacter</taxon>
    </lineage>
</organism>
<name>A0A1Y5MM99_9BACT</name>
<dbReference type="Proteomes" id="UP000196317">
    <property type="component" value="Unassembled WGS sequence"/>
</dbReference>
<evidence type="ECO:0000313" key="1">
    <source>
        <dbReference type="EMBL" id="OUT06835.1"/>
    </source>
</evidence>
<evidence type="ECO:0000313" key="2">
    <source>
        <dbReference type="EMBL" id="OUT09001.1"/>
    </source>
</evidence>
<gene>
    <name evidence="2" type="ORF">B9N65_01275</name>
    <name evidence="1" type="ORF">B9N65_09650</name>
</gene>
<proteinExistence type="predicted"/>
<sequence>MKKFYEVRIVNEDRQHFHKAFLKEENAEKEAAEQNARIRKDSDKTIFIVKAHVFADSEN</sequence>
<dbReference type="RefSeq" id="WP_087582498.1">
    <property type="nucleotide sequence ID" value="NZ_NDYN01000001.1"/>
</dbReference>
<accession>A0A1Y5MM99</accession>
<dbReference type="EMBL" id="NDYN01000010">
    <property type="protein sequence ID" value="OUT06835.1"/>
    <property type="molecule type" value="Genomic_DNA"/>
</dbReference>
<protein>
    <submittedName>
        <fullName evidence="1">Uncharacterized protein</fullName>
    </submittedName>
</protein>